<comment type="caution">
    <text evidence="1">The sequence shown here is derived from an EMBL/GenBank/DDBJ whole genome shotgun (WGS) entry which is preliminary data.</text>
</comment>
<dbReference type="EMBL" id="LCOJ01000025">
    <property type="protein sequence ID" value="KKU74898.1"/>
    <property type="molecule type" value="Genomic_DNA"/>
</dbReference>
<dbReference type="AlphaFoldDB" id="A0A0G1V9J7"/>
<reference evidence="1 2" key="1">
    <citation type="journal article" date="2015" name="Nature">
        <title>rRNA introns, odd ribosomes, and small enigmatic genomes across a large radiation of phyla.</title>
        <authorList>
            <person name="Brown C.T."/>
            <person name="Hug L.A."/>
            <person name="Thomas B.C."/>
            <person name="Sharon I."/>
            <person name="Castelle C.J."/>
            <person name="Singh A."/>
            <person name="Wilkins M.J."/>
            <person name="Williams K.H."/>
            <person name="Banfield J.F."/>
        </authorList>
    </citation>
    <scope>NUCLEOTIDE SEQUENCE [LARGE SCALE GENOMIC DNA]</scope>
</reference>
<gene>
    <name evidence="1" type="ORF">UY01_C0025G0008</name>
</gene>
<name>A0A0G1V9J7_9BACT</name>
<organism evidence="1 2">
    <name type="scientific">Candidatus Nomurabacteria bacterium GW2011_GWB1_47_6</name>
    <dbReference type="NCBI Taxonomy" id="1618749"/>
    <lineage>
        <taxon>Bacteria</taxon>
        <taxon>Candidatus Nomuraibacteriota</taxon>
    </lineage>
</organism>
<accession>A0A0G1V9J7</accession>
<proteinExistence type="predicted"/>
<dbReference type="Proteomes" id="UP000034879">
    <property type="component" value="Unassembled WGS sequence"/>
</dbReference>
<sequence>MNKKLAVALLSTLGFVALMMAGYLSWEYKKLRQPSPDSQPISKQEMEDGEFGNKTQSILNGTYKFFSNDNEITFTDGISKREGQGFIAESKIDEGAITFGELNADGNEDVVLVVRNQSTYFDSEGRKDEYNELHLYAVLLNNETPFLVKNISYLYDNTEIISIVIENGIIIMNFSVDSDDGRGRQEFTAEYKLDLDGDQLIRQSLRPKENILSKYLIMNAIYFPGTTFAGPNTEVSYHEGVAQLSVQYEQDSSESEINKDFIVIDDLDKDGTQEVLFLLEDWYYNVGGFSGQIDQSLNVAHKNGDKFSIIAQATIEQASVGEGESFATVKALTAENNVITLNIERETGCSNLPAKQVMQNYKFADGKLIRLDQLEQEGEINITLLSPKKGDVWKIGETHKIVLSQPWPFEDNCNNTVEIDGGDFNYANLATEDGRTIIFRKGQSEYTWDSQHVLPLFAESDKPISATPGEYDLRIESYVADGPGYVLIQSEPFQLVK</sequence>
<protein>
    <submittedName>
        <fullName evidence="1">Uncharacterized protein</fullName>
    </submittedName>
</protein>
<evidence type="ECO:0000313" key="1">
    <source>
        <dbReference type="EMBL" id="KKU74898.1"/>
    </source>
</evidence>
<evidence type="ECO:0000313" key="2">
    <source>
        <dbReference type="Proteomes" id="UP000034879"/>
    </source>
</evidence>